<evidence type="ECO:0000256" key="1">
    <source>
        <dbReference type="SAM" id="Coils"/>
    </source>
</evidence>
<reference evidence="2" key="1">
    <citation type="submission" date="2023-10" db="EMBL/GenBank/DDBJ databases">
        <authorList>
            <person name="Chen Y."/>
            <person name="Shah S."/>
            <person name="Dougan E. K."/>
            <person name="Thang M."/>
            <person name="Chan C."/>
        </authorList>
    </citation>
    <scope>NUCLEOTIDE SEQUENCE [LARGE SCALE GENOMIC DNA]</scope>
</reference>
<gene>
    <name evidence="2" type="ORF">PCOR1329_LOCUS37357</name>
</gene>
<evidence type="ECO:0000313" key="3">
    <source>
        <dbReference type="Proteomes" id="UP001189429"/>
    </source>
</evidence>
<name>A0ABN9TAX2_9DINO</name>
<feature type="coiled-coil region" evidence="1">
    <location>
        <begin position="26"/>
        <end position="53"/>
    </location>
</feature>
<keyword evidence="1" id="KW-0175">Coiled coil</keyword>
<protein>
    <submittedName>
        <fullName evidence="2">Uncharacterized protein</fullName>
    </submittedName>
</protein>
<sequence>MGEQAVRFKASAAAYDVGLSTVRNDIKYEDEETRELRAEIARLEAELAEERAAPAPGVADSKEMLELWDSFPFGDLGQGIRPDCRRKRGPVRAIWRAYFEHTMPGGLKSSALLHLGARADAELHRAYPDARRDWQDTSGRLTSGPWGCSPVVLYPAAYGCVKVEVGKREMTEKELNMVHNGLFQFDTRLGYPEFPLRVQEQDVYSLGPAYGPNMTEAAAKRTLQPGSRNEPIDWKKLNAEKPVKIACLRSVYLACDRLGDSRAPHVRLGGERADDYAEVTQPYREHHVHGEGSGLSSAGGPRASVLMPLHPAQSPALRFRPTRLSCAGHFIGGWLGQVHSDSGEGVMSHCMVPDLLPCLQAPDTKGQLEGSDVCGVFMQCRGWLRAHAEAEVVLFSDDAQRNQLFLLCNPGGAEPAISGFVKHTPRKGDLFRHEVLLATEGADYLLAFARGGRDAKATEAVMAAVDLSDIRRQ</sequence>
<dbReference type="Proteomes" id="UP001189429">
    <property type="component" value="Unassembled WGS sequence"/>
</dbReference>
<evidence type="ECO:0000313" key="2">
    <source>
        <dbReference type="EMBL" id="CAK0842644.1"/>
    </source>
</evidence>
<accession>A0ABN9TAX2</accession>
<comment type="caution">
    <text evidence="2">The sequence shown here is derived from an EMBL/GenBank/DDBJ whole genome shotgun (WGS) entry which is preliminary data.</text>
</comment>
<keyword evidence="3" id="KW-1185">Reference proteome</keyword>
<proteinExistence type="predicted"/>
<dbReference type="EMBL" id="CAUYUJ010014528">
    <property type="protein sequence ID" value="CAK0842644.1"/>
    <property type="molecule type" value="Genomic_DNA"/>
</dbReference>
<organism evidence="2 3">
    <name type="scientific">Prorocentrum cordatum</name>
    <dbReference type="NCBI Taxonomy" id="2364126"/>
    <lineage>
        <taxon>Eukaryota</taxon>
        <taxon>Sar</taxon>
        <taxon>Alveolata</taxon>
        <taxon>Dinophyceae</taxon>
        <taxon>Prorocentrales</taxon>
        <taxon>Prorocentraceae</taxon>
        <taxon>Prorocentrum</taxon>
    </lineage>
</organism>